<protein>
    <recommendedName>
        <fullName evidence="6">MADS-box domain-containing protein</fullName>
    </recommendedName>
</protein>
<gene>
    <name evidence="7" type="ORF">QYE76_009198</name>
</gene>
<dbReference type="Proteomes" id="UP001231189">
    <property type="component" value="Unassembled WGS sequence"/>
</dbReference>
<dbReference type="InterPro" id="IPR036879">
    <property type="entry name" value="TF_MADSbox_sf"/>
</dbReference>
<dbReference type="GO" id="GO:0046983">
    <property type="term" value="F:protein dimerization activity"/>
    <property type="evidence" value="ECO:0007669"/>
    <property type="project" value="InterPro"/>
</dbReference>
<reference evidence="7" key="1">
    <citation type="submission" date="2023-07" db="EMBL/GenBank/DDBJ databases">
        <title>A chromosome-level genome assembly of Lolium multiflorum.</title>
        <authorList>
            <person name="Chen Y."/>
            <person name="Copetti D."/>
            <person name="Kolliker R."/>
            <person name="Studer B."/>
        </authorList>
    </citation>
    <scope>NUCLEOTIDE SEQUENCE</scope>
    <source>
        <strain evidence="7">02402/16</strain>
        <tissue evidence="7">Leaf</tissue>
    </source>
</reference>
<keyword evidence="8" id="KW-1185">Reference proteome</keyword>
<dbReference type="SUPFAM" id="SSF55455">
    <property type="entry name" value="SRF-like"/>
    <property type="match status" value="1"/>
</dbReference>
<accession>A0AAD8TSR8</accession>
<evidence type="ECO:0000313" key="8">
    <source>
        <dbReference type="Proteomes" id="UP001231189"/>
    </source>
</evidence>
<evidence type="ECO:0000256" key="5">
    <source>
        <dbReference type="ARBA" id="ARBA00023242"/>
    </source>
</evidence>
<sequence>MDKRKRNKALKRRLPVLLKKAGELATLCDVPACLVAYCPGKAEPVVWPSPAAATNVVRRYRDQPNVKGFKNELGGKEFLKQKNDKVRVQISKVQMKCREEEIKRVITDSVAGHRGSFDDLPTDILVSVGCTVQNKLQAINARLQEIRSGRAALAVLPPHSPTQMVESLPMVASPLPHAPVILEPPPPQHDGTNPMTLDAKHGKDFFAVESLPMVASPLPHAPVILEPPPPQHDGTNPMTLDGEPSHGSDLLAMFDPFNSADNDSALPTTEDMLEAFLQAGMFSPLIPSPSFNP</sequence>
<name>A0AAD8TSR8_LOLMU</name>
<keyword evidence="4" id="KW-0804">Transcription</keyword>
<comment type="caution">
    <text evidence="7">The sequence shown here is derived from an EMBL/GenBank/DDBJ whole genome shotgun (WGS) entry which is preliminary data.</text>
</comment>
<dbReference type="Gene3D" id="3.40.1810.10">
    <property type="entry name" value="Transcription factor, MADS-box"/>
    <property type="match status" value="1"/>
</dbReference>
<feature type="domain" description="MADS-box" evidence="6">
    <location>
        <begin position="1"/>
        <end position="37"/>
    </location>
</feature>
<evidence type="ECO:0000256" key="1">
    <source>
        <dbReference type="ARBA" id="ARBA00004123"/>
    </source>
</evidence>
<dbReference type="InterPro" id="IPR002100">
    <property type="entry name" value="TF_MADSbox"/>
</dbReference>
<dbReference type="PROSITE" id="PS50066">
    <property type="entry name" value="MADS_BOX_2"/>
    <property type="match status" value="1"/>
</dbReference>
<proteinExistence type="predicted"/>
<keyword evidence="2" id="KW-0805">Transcription regulation</keyword>
<dbReference type="EMBL" id="JAUUTY010000001">
    <property type="protein sequence ID" value="KAK1692501.1"/>
    <property type="molecule type" value="Genomic_DNA"/>
</dbReference>
<keyword evidence="3" id="KW-0238">DNA-binding</keyword>
<evidence type="ECO:0000313" key="7">
    <source>
        <dbReference type="EMBL" id="KAK1692501.1"/>
    </source>
</evidence>
<dbReference type="GO" id="GO:0005634">
    <property type="term" value="C:nucleus"/>
    <property type="evidence" value="ECO:0007669"/>
    <property type="project" value="UniProtKB-SubCell"/>
</dbReference>
<keyword evidence="5" id="KW-0539">Nucleus</keyword>
<dbReference type="AlphaFoldDB" id="A0AAD8TSR8"/>
<evidence type="ECO:0000256" key="2">
    <source>
        <dbReference type="ARBA" id="ARBA00023015"/>
    </source>
</evidence>
<evidence type="ECO:0000259" key="6">
    <source>
        <dbReference type="PROSITE" id="PS50066"/>
    </source>
</evidence>
<evidence type="ECO:0000256" key="3">
    <source>
        <dbReference type="ARBA" id="ARBA00023125"/>
    </source>
</evidence>
<evidence type="ECO:0000256" key="4">
    <source>
        <dbReference type="ARBA" id="ARBA00023163"/>
    </source>
</evidence>
<organism evidence="7 8">
    <name type="scientific">Lolium multiflorum</name>
    <name type="common">Italian ryegrass</name>
    <name type="synonym">Lolium perenne subsp. multiflorum</name>
    <dbReference type="NCBI Taxonomy" id="4521"/>
    <lineage>
        <taxon>Eukaryota</taxon>
        <taxon>Viridiplantae</taxon>
        <taxon>Streptophyta</taxon>
        <taxon>Embryophyta</taxon>
        <taxon>Tracheophyta</taxon>
        <taxon>Spermatophyta</taxon>
        <taxon>Magnoliopsida</taxon>
        <taxon>Liliopsida</taxon>
        <taxon>Poales</taxon>
        <taxon>Poaceae</taxon>
        <taxon>BOP clade</taxon>
        <taxon>Pooideae</taxon>
        <taxon>Poodae</taxon>
        <taxon>Poeae</taxon>
        <taxon>Poeae Chloroplast Group 2 (Poeae type)</taxon>
        <taxon>Loliodinae</taxon>
        <taxon>Loliinae</taxon>
        <taxon>Lolium</taxon>
    </lineage>
</organism>
<dbReference type="GO" id="GO:0003677">
    <property type="term" value="F:DNA binding"/>
    <property type="evidence" value="ECO:0007669"/>
    <property type="project" value="UniProtKB-KW"/>
</dbReference>
<comment type="subcellular location">
    <subcellularLocation>
        <location evidence="1">Nucleus</location>
    </subcellularLocation>
</comment>
<dbReference type="Pfam" id="PF00319">
    <property type="entry name" value="SRF-TF"/>
    <property type="match status" value="1"/>
</dbReference>